<organism evidence="9 10">
    <name type="scientific">Aspergillus bombycis</name>
    <dbReference type="NCBI Taxonomy" id="109264"/>
    <lineage>
        <taxon>Eukaryota</taxon>
        <taxon>Fungi</taxon>
        <taxon>Dikarya</taxon>
        <taxon>Ascomycota</taxon>
        <taxon>Pezizomycotina</taxon>
        <taxon>Eurotiomycetes</taxon>
        <taxon>Eurotiomycetidae</taxon>
        <taxon>Eurotiales</taxon>
        <taxon>Aspergillaceae</taxon>
        <taxon>Aspergillus</taxon>
    </lineage>
</organism>
<evidence type="ECO:0000256" key="6">
    <source>
        <dbReference type="ARBA" id="ARBA00022837"/>
    </source>
</evidence>
<evidence type="ECO:0000256" key="7">
    <source>
        <dbReference type="ARBA" id="ARBA00023157"/>
    </source>
</evidence>
<keyword evidence="7" id="KW-1015">Disulfide bond</keyword>
<comment type="caution">
    <text evidence="9">The sequence shown here is derived from an EMBL/GenBank/DDBJ whole genome shotgun (WGS) entry which is preliminary data.</text>
</comment>
<dbReference type="GeneID" id="34450327"/>
<keyword evidence="2" id="KW-0719">Serine esterase</keyword>
<accession>A0A1F7ZYD4</accession>
<gene>
    <name evidence="9" type="ORF">ABOM_006937</name>
</gene>
<dbReference type="AlphaFoldDB" id="A0A1F7ZYD4"/>
<evidence type="ECO:0000256" key="3">
    <source>
        <dbReference type="ARBA" id="ARBA00022723"/>
    </source>
</evidence>
<dbReference type="SUPFAM" id="SSF53474">
    <property type="entry name" value="alpha/beta-Hydrolases"/>
    <property type="match status" value="1"/>
</dbReference>
<keyword evidence="10" id="KW-1185">Reference proteome</keyword>
<dbReference type="PANTHER" id="PTHR33938:SF2">
    <property type="entry name" value="CARBOXYLIC ESTER HYDROLASE"/>
    <property type="match status" value="1"/>
</dbReference>
<evidence type="ECO:0000256" key="1">
    <source>
        <dbReference type="ARBA" id="ARBA00006249"/>
    </source>
</evidence>
<sequence>MKWSILPLAGLVAGVYAAKNCTVARLTELLPENSTVFYASEYPAHYNFTPPVSLNYGSTSSPMGISAYELPVAACIAQANITLPNNTQHSVGFVLPDDWNGRFLANGNGEFSGSVGWSSIISVSWYGFAVVSSDLGHEGNNGSFGYHNEQALQNWGHVALHNAVVNGKALTEGYYGNEISYSYYRGCSAGGKQGLKEVEEYPDDFDGVIAGAPAWWTSHQQLWNVLTAIWNLPETADYHVTSEQMSAVAAEILKQCDPQDGVKDNILQNPFGCVFDITTLACNSTSSNETCLTSPQIGTVNKLFNPWVDANDTLIFPGYTLGTEVGAPSLDADFVTYIQYMLQLGGDWTWEDWNSQELIALSETINPGNATADNFDISPFYEKGGKLIHYHGYSDPSIATGSSFYFFNHVVEALKPKGIPVDSFYRFFPVPGMEHCTFSPADQNAPYYFNGADQSGSLSGGTYWGVPGFNDSKHDIVLAIMDWVENGTAPDYLIPTKWWNDDPAGGVEIQRPICPYPQLALYNGTGNTSLPENWHCGTLY</sequence>
<keyword evidence="6" id="KW-0106">Calcium</keyword>
<evidence type="ECO:0000313" key="10">
    <source>
        <dbReference type="Proteomes" id="UP000179179"/>
    </source>
</evidence>
<name>A0A1F7ZYD4_9EURO</name>
<evidence type="ECO:0000256" key="8">
    <source>
        <dbReference type="RuleBase" id="RU361238"/>
    </source>
</evidence>
<evidence type="ECO:0000256" key="2">
    <source>
        <dbReference type="ARBA" id="ARBA00022487"/>
    </source>
</evidence>
<dbReference type="RefSeq" id="XP_022388190.1">
    <property type="nucleotide sequence ID" value="XM_022534066.1"/>
</dbReference>
<feature type="chain" id="PRO_5009363549" description="Carboxylic ester hydrolase" evidence="8">
    <location>
        <begin position="18"/>
        <end position="540"/>
    </location>
</feature>
<comment type="similarity">
    <text evidence="1 8">Belongs to the tannase family.</text>
</comment>
<dbReference type="EMBL" id="LYCR01000055">
    <property type="protein sequence ID" value="OGM44473.1"/>
    <property type="molecule type" value="Genomic_DNA"/>
</dbReference>
<keyword evidence="5 8" id="KW-0378">Hydrolase</keyword>
<dbReference type="PANTHER" id="PTHR33938">
    <property type="entry name" value="FERULOYL ESTERASE B-RELATED"/>
    <property type="match status" value="1"/>
</dbReference>
<dbReference type="OrthoDB" id="3039123at2759"/>
<dbReference type="GO" id="GO:0030600">
    <property type="term" value="F:feruloyl esterase activity"/>
    <property type="evidence" value="ECO:0007669"/>
    <property type="project" value="UniProtKB-ARBA"/>
</dbReference>
<dbReference type="InterPro" id="IPR029058">
    <property type="entry name" value="AB_hydrolase_fold"/>
</dbReference>
<dbReference type="GO" id="GO:0046872">
    <property type="term" value="F:metal ion binding"/>
    <property type="evidence" value="ECO:0007669"/>
    <property type="project" value="UniProtKB-KW"/>
</dbReference>
<evidence type="ECO:0000256" key="4">
    <source>
        <dbReference type="ARBA" id="ARBA00022729"/>
    </source>
</evidence>
<keyword evidence="4 8" id="KW-0732">Signal</keyword>
<dbReference type="InterPro" id="IPR011118">
    <property type="entry name" value="Tannase/feruloyl_esterase"/>
</dbReference>
<dbReference type="Proteomes" id="UP000179179">
    <property type="component" value="Unassembled WGS sequence"/>
</dbReference>
<evidence type="ECO:0000313" key="9">
    <source>
        <dbReference type="EMBL" id="OGM44473.1"/>
    </source>
</evidence>
<feature type="signal peptide" evidence="8">
    <location>
        <begin position="1"/>
        <end position="17"/>
    </location>
</feature>
<evidence type="ECO:0000256" key="5">
    <source>
        <dbReference type="ARBA" id="ARBA00022801"/>
    </source>
</evidence>
<reference evidence="9 10" key="1">
    <citation type="journal article" date="2016" name="Genome Biol. Evol.">
        <title>Draft genome sequence of an aflatoxigenic Aspergillus species, A. bombycis.</title>
        <authorList>
            <person name="Moore G.G."/>
            <person name="Mack B.M."/>
            <person name="Beltz S.B."/>
            <person name="Gilbert M.K."/>
        </authorList>
    </citation>
    <scope>NUCLEOTIDE SEQUENCE [LARGE SCALE GENOMIC DNA]</scope>
    <source>
        <strain evidence="10">NRRL 26010</strain>
    </source>
</reference>
<keyword evidence="3" id="KW-0479">Metal-binding</keyword>
<dbReference type="EC" id="3.1.1.-" evidence="8"/>
<protein>
    <recommendedName>
        <fullName evidence="8">Carboxylic ester hydrolase</fullName>
        <ecNumber evidence="8">3.1.1.-</ecNumber>
    </recommendedName>
</protein>
<proteinExistence type="inferred from homology"/>
<dbReference type="Pfam" id="PF07519">
    <property type="entry name" value="Tannase"/>
    <property type="match status" value="2"/>
</dbReference>